<dbReference type="InterPro" id="IPR008979">
    <property type="entry name" value="Galactose-bd-like_sf"/>
</dbReference>
<evidence type="ECO:0000313" key="3">
    <source>
        <dbReference type="EMBL" id="GAO29581.1"/>
    </source>
</evidence>
<organism evidence="3 4">
    <name type="scientific">Geofilum rubicundum JCM 15548</name>
    <dbReference type="NCBI Taxonomy" id="1236989"/>
    <lineage>
        <taxon>Bacteria</taxon>
        <taxon>Pseudomonadati</taxon>
        <taxon>Bacteroidota</taxon>
        <taxon>Bacteroidia</taxon>
        <taxon>Marinilabiliales</taxon>
        <taxon>Marinilabiliaceae</taxon>
        <taxon>Geofilum</taxon>
    </lineage>
</organism>
<dbReference type="Proteomes" id="UP000032900">
    <property type="component" value="Unassembled WGS sequence"/>
</dbReference>
<dbReference type="InterPro" id="IPR006584">
    <property type="entry name" value="Cellulose-bd_IV"/>
</dbReference>
<reference evidence="3 4" key="1">
    <citation type="journal article" date="2015" name="Microbes Environ.">
        <title>Distribution and evolution of nitrogen fixation genes in the phylum bacteroidetes.</title>
        <authorList>
            <person name="Inoue J."/>
            <person name="Oshima K."/>
            <person name="Suda W."/>
            <person name="Sakamoto M."/>
            <person name="Iino T."/>
            <person name="Noda S."/>
            <person name="Hongoh Y."/>
            <person name="Hattori M."/>
            <person name="Ohkuma M."/>
        </authorList>
    </citation>
    <scope>NUCLEOTIDE SEQUENCE [LARGE SCALE GENOMIC DNA]</scope>
    <source>
        <strain evidence="3">JCM 15548</strain>
    </source>
</reference>
<dbReference type="PROSITE" id="PS51175">
    <property type="entry name" value="CBM6"/>
    <property type="match status" value="1"/>
</dbReference>
<keyword evidence="3" id="KW-0378">Hydrolase</keyword>
<evidence type="ECO:0000313" key="4">
    <source>
        <dbReference type="Proteomes" id="UP000032900"/>
    </source>
</evidence>
<dbReference type="EMBL" id="BAZW01000010">
    <property type="protein sequence ID" value="GAO29581.1"/>
    <property type="molecule type" value="Genomic_DNA"/>
</dbReference>
<gene>
    <name evidence="3" type="ORF">JCM15548_11782</name>
</gene>
<dbReference type="RefSeq" id="WP_162198193.1">
    <property type="nucleotide sequence ID" value="NZ_BAZW01000010.1"/>
</dbReference>
<accession>A0A0E9LWT2</accession>
<dbReference type="Pfam" id="PF03422">
    <property type="entry name" value="CBM_6"/>
    <property type="match status" value="1"/>
</dbReference>
<dbReference type="STRING" id="1236989.JCM15548_11782"/>
<feature type="domain" description="CBM6" evidence="2">
    <location>
        <begin position="22"/>
        <end position="144"/>
    </location>
</feature>
<name>A0A0E9LWT2_9BACT</name>
<dbReference type="GO" id="GO:0016787">
    <property type="term" value="F:hydrolase activity"/>
    <property type="evidence" value="ECO:0007669"/>
    <property type="project" value="UniProtKB-KW"/>
</dbReference>
<comment type="caution">
    <text evidence="3">The sequence shown here is derived from an EMBL/GenBank/DDBJ whole genome shotgun (WGS) entry which is preliminary data.</text>
</comment>
<sequence length="242" mass="27054">MVYILSEEERPEREAQNDFDELFIPAESFSNSSGVFVQAGTDEDDGQIVTNIEDGTWLSYSHINIPETGNYIVEYRVASLNGGLLQIEEGGNPDNAYGNIQIPPTGGHAEWVTVSHELTLQNGIQNFGLKALEGGWNFNWFRFIPEPSTFLSSLWRRDFKIETIIANGQNEEISFFANAPSPERAMVLVYSIEGQVVVGPKWIEISIGRHVIRSGKALLPGVYLLSLNFERDGILAEKFIVK</sequence>
<dbReference type="CDD" id="cd04080">
    <property type="entry name" value="CBM6_cellulase-like"/>
    <property type="match status" value="1"/>
</dbReference>
<protein>
    <submittedName>
        <fullName evidence="3">Putative secreted glycosyl hydrolase</fullName>
    </submittedName>
</protein>
<keyword evidence="1" id="KW-0732">Signal</keyword>
<evidence type="ECO:0000256" key="1">
    <source>
        <dbReference type="ARBA" id="ARBA00022729"/>
    </source>
</evidence>
<dbReference type="AlphaFoldDB" id="A0A0E9LWT2"/>
<dbReference type="Gene3D" id="2.60.120.260">
    <property type="entry name" value="Galactose-binding domain-like"/>
    <property type="match status" value="1"/>
</dbReference>
<evidence type="ECO:0000259" key="2">
    <source>
        <dbReference type="PROSITE" id="PS51175"/>
    </source>
</evidence>
<dbReference type="SMART" id="SM00606">
    <property type="entry name" value="CBD_IV"/>
    <property type="match status" value="1"/>
</dbReference>
<dbReference type="SUPFAM" id="SSF49785">
    <property type="entry name" value="Galactose-binding domain-like"/>
    <property type="match status" value="1"/>
</dbReference>
<keyword evidence="4" id="KW-1185">Reference proteome</keyword>
<dbReference type="InterPro" id="IPR005084">
    <property type="entry name" value="CBM6"/>
</dbReference>
<proteinExistence type="predicted"/>
<dbReference type="GO" id="GO:0030246">
    <property type="term" value="F:carbohydrate binding"/>
    <property type="evidence" value="ECO:0007669"/>
    <property type="project" value="InterPro"/>
</dbReference>